<gene>
    <name evidence="6" type="ORF">J4Q44_G00023680</name>
</gene>
<dbReference type="PANTHER" id="PTHR47607">
    <property type="entry name" value="TUMOR NECROSIS FACTOR RECEPTOR SUBFAMILY MEMBER 3"/>
    <property type="match status" value="1"/>
</dbReference>
<keyword evidence="3" id="KW-0472">Membrane</keyword>
<dbReference type="Gene3D" id="2.10.50.10">
    <property type="entry name" value="Tumor Necrosis Factor Receptor, subunit A, domain 2"/>
    <property type="match status" value="1"/>
</dbReference>
<name>A0AAN8MH75_9TELE</name>
<evidence type="ECO:0000256" key="4">
    <source>
        <dbReference type="SAM" id="SignalP"/>
    </source>
</evidence>
<feature type="signal peptide" evidence="4">
    <location>
        <begin position="1"/>
        <end position="20"/>
    </location>
</feature>
<evidence type="ECO:0000313" key="6">
    <source>
        <dbReference type="EMBL" id="KAK6326723.1"/>
    </source>
</evidence>
<dbReference type="GO" id="GO:0048534">
    <property type="term" value="P:hematopoietic or lymphoid organ development"/>
    <property type="evidence" value="ECO:0007669"/>
    <property type="project" value="InterPro"/>
</dbReference>
<dbReference type="Proteomes" id="UP001356427">
    <property type="component" value="Unassembled WGS sequence"/>
</dbReference>
<keyword evidence="4" id="KW-0732">Signal</keyword>
<dbReference type="EMBL" id="JAGTTL010000002">
    <property type="protein sequence ID" value="KAK6326723.1"/>
    <property type="molecule type" value="Genomic_DNA"/>
</dbReference>
<feature type="region of interest" description="Disordered" evidence="2">
    <location>
        <begin position="226"/>
        <end position="252"/>
    </location>
</feature>
<evidence type="ECO:0000313" key="7">
    <source>
        <dbReference type="Proteomes" id="UP001356427"/>
    </source>
</evidence>
<evidence type="ECO:0000259" key="5">
    <source>
        <dbReference type="PROSITE" id="PS50050"/>
    </source>
</evidence>
<comment type="caution">
    <text evidence="6">The sequence shown here is derived from an EMBL/GenBank/DDBJ whole genome shotgun (WGS) entry which is preliminary data.</text>
</comment>
<feature type="disulfide bond" evidence="1">
    <location>
        <begin position="54"/>
        <end position="69"/>
    </location>
</feature>
<proteinExistence type="predicted"/>
<dbReference type="AlphaFoldDB" id="A0AAN8MH75"/>
<feature type="compositionally biased region" description="Polar residues" evidence="2">
    <location>
        <begin position="163"/>
        <end position="174"/>
    </location>
</feature>
<comment type="caution">
    <text evidence="1">Lacks conserved residue(s) required for the propagation of feature annotation.</text>
</comment>
<feature type="chain" id="PRO_5043048414" description="TNFR-Cys domain-containing protein" evidence="4">
    <location>
        <begin position="21"/>
        <end position="352"/>
    </location>
</feature>
<feature type="repeat" description="TNFR-Cys" evidence="1">
    <location>
        <begin position="53"/>
        <end position="96"/>
    </location>
</feature>
<dbReference type="SMART" id="SM00208">
    <property type="entry name" value="TNFR"/>
    <property type="match status" value="1"/>
</dbReference>
<feature type="compositionally biased region" description="Basic and acidic residues" evidence="2">
    <location>
        <begin position="289"/>
        <end position="298"/>
    </location>
</feature>
<dbReference type="PROSITE" id="PS00652">
    <property type="entry name" value="TNFR_NGFR_1"/>
    <property type="match status" value="1"/>
</dbReference>
<organism evidence="6 7">
    <name type="scientific">Coregonus suidteri</name>
    <dbReference type="NCBI Taxonomy" id="861788"/>
    <lineage>
        <taxon>Eukaryota</taxon>
        <taxon>Metazoa</taxon>
        <taxon>Chordata</taxon>
        <taxon>Craniata</taxon>
        <taxon>Vertebrata</taxon>
        <taxon>Euteleostomi</taxon>
        <taxon>Actinopterygii</taxon>
        <taxon>Neopterygii</taxon>
        <taxon>Teleostei</taxon>
        <taxon>Protacanthopterygii</taxon>
        <taxon>Salmoniformes</taxon>
        <taxon>Salmonidae</taxon>
        <taxon>Coregoninae</taxon>
        <taxon>Coregonus</taxon>
    </lineage>
</organism>
<evidence type="ECO:0000256" key="2">
    <source>
        <dbReference type="SAM" id="MobiDB-lite"/>
    </source>
</evidence>
<dbReference type="PROSITE" id="PS50050">
    <property type="entry name" value="TNFR_NGFR_2"/>
    <property type="match status" value="1"/>
</dbReference>
<keyword evidence="7" id="KW-1185">Reference proteome</keyword>
<dbReference type="PANTHER" id="PTHR47607:SF1">
    <property type="entry name" value="TUMOR NECROSIS FACTOR RECEPTOR SUPERFAMILY MEMBER 3"/>
    <property type="match status" value="1"/>
</dbReference>
<evidence type="ECO:0000256" key="1">
    <source>
        <dbReference type="PROSITE-ProRule" id="PRU00206"/>
    </source>
</evidence>
<dbReference type="InterPro" id="IPR017349">
    <property type="entry name" value="TNFR_3_LTBR"/>
</dbReference>
<feature type="domain" description="TNFR-Cys" evidence="5">
    <location>
        <begin position="53"/>
        <end position="96"/>
    </location>
</feature>
<dbReference type="CDD" id="cd00185">
    <property type="entry name" value="TNFRSF"/>
    <property type="match status" value="1"/>
</dbReference>
<reference evidence="6 7" key="1">
    <citation type="submission" date="2021-04" db="EMBL/GenBank/DDBJ databases">
        <authorList>
            <person name="De Guttry C."/>
            <person name="Zahm M."/>
            <person name="Klopp C."/>
            <person name="Cabau C."/>
            <person name="Louis A."/>
            <person name="Berthelot C."/>
            <person name="Parey E."/>
            <person name="Roest Crollius H."/>
            <person name="Montfort J."/>
            <person name="Robinson-Rechavi M."/>
            <person name="Bucao C."/>
            <person name="Bouchez O."/>
            <person name="Gislard M."/>
            <person name="Lluch J."/>
            <person name="Milhes M."/>
            <person name="Lampietro C."/>
            <person name="Lopez Roques C."/>
            <person name="Donnadieu C."/>
            <person name="Braasch I."/>
            <person name="Desvignes T."/>
            <person name="Postlethwait J."/>
            <person name="Bobe J."/>
            <person name="Wedekind C."/>
            <person name="Guiguen Y."/>
        </authorList>
    </citation>
    <scope>NUCLEOTIDE SEQUENCE [LARGE SCALE GENOMIC DNA]</scope>
    <source>
        <strain evidence="6">Cs_M1</strain>
        <tissue evidence="6">Blood</tissue>
    </source>
</reference>
<keyword evidence="3" id="KW-0812">Transmembrane</keyword>
<feature type="compositionally biased region" description="Low complexity" evidence="2">
    <location>
        <begin position="137"/>
        <end position="149"/>
    </location>
</feature>
<dbReference type="InterPro" id="IPR001368">
    <property type="entry name" value="TNFR/NGFR_Cys_rich_reg"/>
</dbReference>
<keyword evidence="3" id="KW-1133">Transmembrane helix</keyword>
<dbReference type="SUPFAM" id="SSF57586">
    <property type="entry name" value="TNF receptor-like"/>
    <property type="match status" value="2"/>
</dbReference>
<sequence>MAVEQFFVAALMLSAHLAFSYPLTTETYYMDAGRQCRLCPPGHYQRSCSECSPCRDGSYTTQLNAESSCHSCFKDCKRDLHLVEVEPCTSVSNARCRCEPGFTCTDQDDQTGNCRDCEMIPQLLPPSNVVGIRNNQTGTSSEHSRTSSSAGRCQPPHCDTPGSPVSQAGNATHHTTADTSKHLAAILCPMVVIGILAVIILLCIRRPGDEACFKQALKFCNKGVREASPNKTKEPTYQHHTRQPQPSVKHQTVDPPPLTAANMGPVHVHNAGTVIFSLLNQFTGMGGGTEERGQKERDEEGEGCPAHPTPSPNIHLSQEERNGEMDCVFFPSQEQGKDSHISKEEVLLGEGD</sequence>
<feature type="transmembrane region" description="Helical" evidence="3">
    <location>
        <begin position="183"/>
        <end position="204"/>
    </location>
</feature>
<protein>
    <recommendedName>
        <fullName evidence="5">TNFR-Cys domain-containing protein</fullName>
    </recommendedName>
</protein>
<keyword evidence="1" id="KW-1015">Disulfide bond</keyword>
<feature type="region of interest" description="Disordered" evidence="2">
    <location>
        <begin position="128"/>
        <end position="174"/>
    </location>
</feature>
<evidence type="ECO:0000256" key="3">
    <source>
        <dbReference type="SAM" id="Phobius"/>
    </source>
</evidence>
<feature type="region of interest" description="Disordered" evidence="2">
    <location>
        <begin position="285"/>
        <end position="352"/>
    </location>
</feature>
<dbReference type="GO" id="GO:0043123">
    <property type="term" value="P:positive regulation of canonical NF-kappaB signal transduction"/>
    <property type="evidence" value="ECO:0007669"/>
    <property type="project" value="InterPro"/>
</dbReference>
<accession>A0AAN8MH75</accession>
<dbReference type="GO" id="GO:0006955">
    <property type="term" value="P:immune response"/>
    <property type="evidence" value="ECO:0007669"/>
    <property type="project" value="InterPro"/>
</dbReference>
<feature type="compositionally biased region" description="Basic and acidic residues" evidence="2">
    <location>
        <begin position="335"/>
        <end position="346"/>
    </location>
</feature>